<dbReference type="InterPro" id="IPR051553">
    <property type="entry name" value="Ran_GTPase-activating"/>
</dbReference>
<keyword evidence="3" id="KW-0732">Signal</keyword>
<evidence type="ECO:0000259" key="5">
    <source>
        <dbReference type="Pfam" id="PF25390"/>
    </source>
</evidence>
<dbReference type="RefSeq" id="WP_028541813.1">
    <property type="nucleotide sequence ID" value="NZ_CP132974.1"/>
</dbReference>
<proteinExistence type="predicted"/>
<dbReference type="InterPro" id="IPR058923">
    <property type="entry name" value="RCC1-like_dom"/>
</dbReference>
<name>A0ABU1QKB9_9BACL</name>
<protein>
    <submittedName>
        <fullName evidence="6">Alpha-tubulin suppressor-like RCC1 family protein</fullName>
    </submittedName>
</protein>
<dbReference type="InterPro" id="IPR009091">
    <property type="entry name" value="RCC1/BLIP-II"/>
</dbReference>
<dbReference type="Proteomes" id="UP001266807">
    <property type="component" value="Unassembled WGS sequence"/>
</dbReference>
<keyword evidence="1" id="KW-0344">Guanine-nucleotide releasing factor</keyword>
<evidence type="ECO:0000259" key="4">
    <source>
        <dbReference type="Pfam" id="PF07833"/>
    </source>
</evidence>
<evidence type="ECO:0000256" key="1">
    <source>
        <dbReference type="ARBA" id="ARBA00022658"/>
    </source>
</evidence>
<feature type="domain" description="RCC1-like" evidence="5">
    <location>
        <begin position="37"/>
        <end position="352"/>
    </location>
</feature>
<dbReference type="Gene3D" id="3.30.457.10">
    <property type="entry name" value="Copper amine oxidase-like, N-terminal domain"/>
    <property type="match status" value="1"/>
</dbReference>
<dbReference type="Pfam" id="PF25390">
    <property type="entry name" value="WD40_RLD"/>
    <property type="match status" value="1"/>
</dbReference>
<dbReference type="InterPro" id="IPR012854">
    <property type="entry name" value="Cu_amine_oxidase-like_N"/>
</dbReference>
<evidence type="ECO:0000256" key="3">
    <source>
        <dbReference type="SAM" id="SignalP"/>
    </source>
</evidence>
<evidence type="ECO:0000313" key="7">
    <source>
        <dbReference type="Proteomes" id="UP001266807"/>
    </source>
</evidence>
<feature type="chain" id="PRO_5047375422" evidence="3">
    <location>
        <begin position="28"/>
        <end position="469"/>
    </location>
</feature>
<feature type="signal peptide" evidence="3">
    <location>
        <begin position="1"/>
        <end position="27"/>
    </location>
</feature>
<gene>
    <name evidence="6" type="ORF">J2W98_004381</name>
</gene>
<evidence type="ECO:0000256" key="2">
    <source>
        <dbReference type="ARBA" id="ARBA00022737"/>
    </source>
</evidence>
<dbReference type="PANTHER" id="PTHR45982:SF1">
    <property type="entry name" value="REGULATOR OF CHROMOSOME CONDENSATION"/>
    <property type="match status" value="1"/>
</dbReference>
<comment type="caution">
    <text evidence="6">The sequence shown here is derived from an EMBL/GenBank/DDBJ whole genome shotgun (WGS) entry which is preliminary data.</text>
</comment>
<keyword evidence="2" id="KW-0677">Repeat</keyword>
<reference evidence="6 7" key="1">
    <citation type="submission" date="2023-07" db="EMBL/GenBank/DDBJ databases">
        <title>Sorghum-associated microbial communities from plants grown in Nebraska, USA.</title>
        <authorList>
            <person name="Schachtman D."/>
        </authorList>
    </citation>
    <scope>NUCLEOTIDE SEQUENCE [LARGE SCALE GENOMIC DNA]</scope>
    <source>
        <strain evidence="6 7">BE143</strain>
    </source>
</reference>
<dbReference type="PROSITE" id="PS51257">
    <property type="entry name" value="PROKAR_LIPOPROTEIN"/>
    <property type="match status" value="1"/>
</dbReference>
<sequence length="469" mass="51172">MKNQNLKQCFIALSVILLIFSSCLVSKEAYSNEYVKPSPDIVQFSSSGEHTYAIDNQGKLLAWGRNEDGELGSEDGINRSVPSPVVSMSSDTFKQVTTGRFGSLAIKTDGTVVSWQSKKNQGRSVAPKTFSSLKNVVKIAAGGDHFLALDQSGQVWGWGDNSRGQLANFKSSFINEPTLIKDLPMNIVGIAATNQGSFALSKDGTLLYWGGDNEDANIKEPQLLKQLKKIKMIKSGDFAISAIDMNGNGWTYNPLESKTKQFKIPQKLKDISAQFDHTVSFVTTTGDVWISAGNSNPEKVKGLANISEVNSGNDFTIVRTENNKLWSWGSNVNGQLGIDSTLKNVKQPTIVVKPIQLTVDGSIMDLTTTPKLLNGSVYVPFRGIFEKSGAKVIWNSSQRDHVTITKGKLTIELVVNQKFALVNGKKVSLAAPPKYINGSILVPIRFISQTLGAKVNWNASKYEVTVNNQ</sequence>
<dbReference type="SUPFAM" id="SSF50985">
    <property type="entry name" value="RCC1/BLIP-II"/>
    <property type="match status" value="2"/>
</dbReference>
<dbReference type="PANTHER" id="PTHR45982">
    <property type="entry name" value="REGULATOR OF CHROMOSOME CONDENSATION"/>
    <property type="match status" value="1"/>
</dbReference>
<dbReference type="Pfam" id="PF07833">
    <property type="entry name" value="Cu_amine_oxidN1"/>
    <property type="match status" value="1"/>
</dbReference>
<dbReference type="PRINTS" id="PR00633">
    <property type="entry name" value="RCCNDNSATION"/>
</dbReference>
<dbReference type="PROSITE" id="PS50012">
    <property type="entry name" value="RCC1_3"/>
    <property type="match status" value="4"/>
</dbReference>
<feature type="domain" description="Copper amine oxidase-like N-terminal" evidence="4">
    <location>
        <begin position="359"/>
        <end position="465"/>
    </location>
</feature>
<dbReference type="InterPro" id="IPR000408">
    <property type="entry name" value="Reg_chr_condens"/>
</dbReference>
<dbReference type="Gene3D" id="2.130.10.30">
    <property type="entry name" value="Regulator of chromosome condensation 1/beta-lactamase-inhibitor protein II"/>
    <property type="match status" value="2"/>
</dbReference>
<dbReference type="InterPro" id="IPR036582">
    <property type="entry name" value="Mao_N_sf"/>
</dbReference>
<keyword evidence="7" id="KW-1185">Reference proteome</keyword>
<dbReference type="SUPFAM" id="SSF55383">
    <property type="entry name" value="Copper amine oxidase, domain N"/>
    <property type="match status" value="1"/>
</dbReference>
<dbReference type="EMBL" id="JAVDUG010000006">
    <property type="protein sequence ID" value="MDR6780086.1"/>
    <property type="molecule type" value="Genomic_DNA"/>
</dbReference>
<organism evidence="6 7">
    <name type="scientific">Paenibacillus peoriae</name>
    <dbReference type="NCBI Taxonomy" id="59893"/>
    <lineage>
        <taxon>Bacteria</taxon>
        <taxon>Bacillati</taxon>
        <taxon>Bacillota</taxon>
        <taxon>Bacilli</taxon>
        <taxon>Bacillales</taxon>
        <taxon>Paenibacillaceae</taxon>
        <taxon>Paenibacillus</taxon>
    </lineage>
</organism>
<evidence type="ECO:0000313" key="6">
    <source>
        <dbReference type="EMBL" id="MDR6780086.1"/>
    </source>
</evidence>
<accession>A0ABU1QKB9</accession>